<name>M7N0A8_9FLAO</name>
<dbReference type="OrthoDB" id="1428943at2"/>
<accession>M7N0A8</accession>
<dbReference type="Proteomes" id="UP000012024">
    <property type="component" value="Unassembled WGS sequence"/>
</dbReference>
<evidence type="ECO:0000313" key="2">
    <source>
        <dbReference type="Proteomes" id="UP000012024"/>
    </source>
</evidence>
<dbReference type="PATRIC" id="fig|1137281.3.peg.1289"/>
<dbReference type="RefSeq" id="WP_007648848.1">
    <property type="nucleotide sequence ID" value="NZ_ANLA01000009.1"/>
</dbReference>
<proteinExistence type="predicted"/>
<dbReference type="EMBL" id="ANLA01000009">
    <property type="protein sequence ID" value="EMQ95179.1"/>
    <property type="molecule type" value="Genomic_DNA"/>
</dbReference>
<dbReference type="AlphaFoldDB" id="M7N0A8"/>
<dbReference type="GeneID" id="98641180"/>
<sequence length="210" mass="24806">MPKRKHLSLKEFEQVLLQPGHRWKNRGHMLSVFLLGVVYGDSFNSTRNALIYAMYMSNWLVISPNRPHKSISIEEIAQTIDKFVPEIVDNEYVYKFFGTTRNTFKSKYQKYLDLPKEPTMGDLIIAMSKWTDKKWKILHPIKKKDLARLPGMHHKKLSFQIKETPEFKEFLSVSNLSYSKIRGFPPYIVEQYFEEIGEPEQYQSLVDLLI</sequence>
<protein>
    <submittedName>
        <fullName evidence="1">Uncharacterized protein</fullName>
    </submittedName>
</protein>
<evidence type="ECO:0000313" key="1">
    <source>
        <dbReference type="EMBL" id="EMQ95179.1"/>
    </source>
</evidence>
<organism evidence="1 2">
    <name type="scientific">Xanthomarina gelatinilytica</name>
    <dbReference type="NCBI Taxonomy" id="1137281"/>
    <lineage>
        <taxon>Bacteria</taxon>
        <taxon>Pseudomonadati</taxon>
        <taxon>Bacteroidota</taxon>
        <taxon>Flavobacteriia</taxon>
        <taxon>Flavobacteriales</taxon>
        <taxon>Flavobacteriaceae</taxon>
        <taxon>Xanthomarina</taxon>
    </lineage>
</organism>
<keyword evidence="2" id="KW-1185">Reference proteome</keyword>
<comment type="caution">
    <text evidence="1">The sequence shown here is derived from an EMBL/GenBank/DDBJ whole genome shotgun (WGS) entry which is preliminary data.</text>
</comment>
<reference evidence="1 2" key="1">
    <citation type="submission" date="2012-12" db="EMBL/GenBank/DDBJ databases">
        <title>Genome assembly of Formosa sp. AK20.</title>
        <authorList>
            <person name="Kumar R."/>
            <person name="Khatri I."/>
            <person name="Vaidya B."/>
            <person name="Subramanian S."/>
            <person name="Pinnaka A."/>
        </authorList>
    </citation>
    <scope>NUCLEOTIDE SEQUENCE [LARGE SCALE GENOMIC DNA]</scope>
    <source>
        <strain evidence="1 2">AK20</strain>
    </source>
</reference>
<gene>
    <name evidence="1" type="ORF">D778_02700</name>
</gene>